<feature type="transmembrane region" description="Helical" evidence="7">
    <location>
        <begin position="258"/>
        <end position="285"/>
    </location>
</feature>
<feature type="transmembrane region" description="Helical" evidence="7">
    <location>
        <begin position="104"/>
        <end position="124"/>
    </location>
</feature>
<dbReference type="PROSITE" id="PS50928">
    <property type="entry name" value="ABC_TM1"/>
    <property type="match status" value="1"/>
</dbReference>
<name>A0A6L7G819_9RHOB</name>
<evidence type="ECO:0000313" key="9">
    <source>
        <dbReference type="EMBL" id="MXN18833.1"/>
    </source>
</evidence>
<dbReference type="AlphaFoldDB" id="A0A6L7G819"/>
<dbReference type="GO" id="GO:0055085">
    <property type="term" value="P:transmembrane transport"/>
    <property type="evidence" value="ECO:0007669"/>
    <property type="project" value="InterPro"/>
</dbReference>
<dbReference type="SUPFAM" id="SSF161098">
    <property type="entry name" value="MetI-like"/>
    <property type="match status" value="1"/>
</dbReference>
<feature type="transmembrane region" description="Helical" evidence="7">
    <location>
        <begin position="12"/>
        <end position="33"/>
    </location>
</feature>
<gene>
    <name evidence="9" type="ORF">GR170_13365</name>
</gene>
<comment type="caution">
    <text evidence="9">The sequence shown here is derived from an EMBL/GenBank/DDBJ whole genome shotgun (WGS) entry which is preliminary data.</text>
</comment>
<dbReference type="GO" id="GO:0005886">
    <property type="term" value="C:plasma membrane"/>
    <property type="evidence" value="ECO:0007669"/>
    <property type="project" value="UniProtKB-SubCell"/>
</dbReference>
<keyword evidence="6 7" id="KW-0472">Membrane</keyword>
<evidence type="ECO:0000313" key="10">
    <source>
        <dbReference type="Proteomes" id="UP000477911"/>
    </source>
</evidence>
<evidence type="ECO:0000259" key="8">
    <source>
        <dbReference type="PROSITE" id="PS50928"/>
    </source>
</evidence>
<feature type="transmembrane region" description="Helical" evidence="7">
    <location>
        <begin position="204"/>
        <end position="223"/>
    </location>
</feature>
<keyword evidence="4 7" id="KW-0812">Transmembrane</keyword>
<dbReference type="InterPro" id="IPR035906">
    <property type="entry name" value="MetI-like_sf"/>
</dbReference>
<evidence type="ECO:0000256" key="4">
    <source>
        <dbReference type="ARBA" id="ARBA00022692"/>
    </source>
</evidence>
<dbReference type="EMBL" id="WUMU01000015">
    <property type="protein sequence ID" value="MXN18833.1"/>
    <property type="molecule type" value="Genomic_DNA"/>
</dbReference>
<comment type="similarity">
    <text evidence="7">Belongs to the binding-protein-dependent transport system permease family.</text>
</comment>
<evidence type="ECO:0000256" key="6">
    <source>
        <dbReference type="ARBA" id="ARBA00023136"/>
    </source>
</evidence>
<dbReference type="InterPro" id="IPR000515">
    <property type="entry name" value="MetI-like"/>
</dbReference>
<dbReference type="Pfam" id="PF00528">
    <property type="entry name" value="BPD_transp_1"/>
    <property type="match status" value="1"/>
</dbReference>
<evidence type="ECO:0000256" key="7">
    <source>
        <dbReference type="RuleBase" id="RU363032"/>
    </source>
</evidence>
<dbReference type="CDD" id="cd06261">
    <property type="entry name" value="TM_PBP2"/>
    <property type="match status" value="1"/>
</dbReference>
<dbReference type="PANTHER" id="PTHR43163:SF6">
    <property type="entry name" value="DIPEPTIDE TRANSPORT SYSTEM PERMEASE PROTEIN DPPB-RELATED"/>
    <property type="match status" value="1"/>
</dbReference>
<dbReference type="InterPro" id="IPR045621">
    <property type="entry name" value="BPD_transp_1_N"/>
</dbReference>
<evidence type="ECO:0000256" key="5">
    <source>
        <dbReference type="ARBA" id="ARBA00022989"/>
    </source>
</evidence>
<organism evidence="9 10">
    <name type="scientific">Pseudooceanicola albus</name>
    <dbReference type="NCBI Taxonomy" id="2692189"/>
    <lineage>
        <taxon>Bacteria</taxon>
        <taxon>Pseudomonadati</taxon>
        <taxon>Pseudomonadota</taxon>
        <taxon>Alphaproteobacteria</taxon>
        <taxon>Rhodobacterales</taxon>
        <taxon>Paracoccaceae</taxon>
        <taxon>Pseudooceanicola</taxon>
    </lineage>
</organism>
<dbReference type="Pfam" id="PF19300">
    <property type="entry name" value="BPD_transp_1_N"/>
    <property type="match status" value="1"/>
</dbReference>
<accession>A0A6L7G819</accession>
<keyword evidence="2 7" id="KW-0813">Transport</keyword>
<feature type="transmembrane region" description="Helical" evidence="7">
    <location>
        <begin position="305"/>
        <end position="330"/>
    </location>
</feature>
<proteinExistence type="inferred from homology"/>
<dbReference type="Gene3D" id="1.10.3720.10">
    <property type="entry name" value="MetI-like"/>
    <property type="match status" value="1"/>
</dbReference>
<feature type="transmembrane region" description="Helical" evidence="7">
    <location>
        <begin position="148"/>
        <end position="168"/>
    </location>
</feature>
<dbReference type="RefSeq" id="WP_160894954.1">
    <property type="nucleotide sequence ID" value="NZ_WUMU01000015.1"/>
</dbReference>
<keyword evidence="5 7" id="KW-1133">Transmembrane helix</keyword>
<dbReference type="Proteomes" id="UP000477911">
    <property type="component" value="Unassembled WGS sequence"/>
</dbReference>
<sequence length="340" mass="37022">MPPALRAVLGKLITTLIVLFGVSILIFCIARIIPGDPVRIALGPNASQDMVDALRAQMHLDAPLVTQYVYFLRDVLHGDFGMSLYSKRPVIADIAQFLPATLELMIVAGIIMVGVGLPMGILAARTRDRWPDHLVRVITLLGVSAPGFVWAVVLMLIFAYFVPIFPIAGRISNSFQIPQVTGFMLVDTLLAGNLAAFADAFRHIILPACALAVTGIGQSARLTRANMVETYRKPYAEMAQSYGFPAGRIARRYVFKPSLIPSLTVIGLDFASMLGGAFLVESVFAWPGLSRYGVNVILVKDLNGIVGTVLVIAATFLIMNIIVDLLVWWLNPRFRLGGRS</sequence>
<evidence type="ECO:0000256" key="2">
    <source>
        <dbReference type="ARBA" id="ARBA00022448"/>
    </source>
</evidence>
<keyword evidence="10" id="KW-1185">Reference proteome</keyword>
<evidence type="ECO:0000256" key="3">
    <source>
        <dbReference type="ARBA" id="ARBA00022475"/>
    </source>
</evidence>
<keyword evidence="3" id="KW-1003">Cell membrane</keyword>
<comment type="subcellular location">
    <subcellularLocation>
        <location evidence="1 7">Cell membrane</location>
        <topology evidence="1 7">Multi-pass membrane protein</topology>
    </subcellularLocation>
</comment>
<evidence type="ECO:0000256" key="1">
    <source>
        <dbReference type="ARBA" id="ARBA00004651"/>
    </source>
</evidence>
<protein>
    <submittedName>
        <fullName evidence="9">ABC transporter permease subunit</fullName>
    </submittedName>
</protein>
<reference evidence="9 10" key="1">
    <citation type="submission" date="2019-12" db="EMBL/GenBank/DDBJ databases">
        <authorList>
            <person name="Li M."/>
        </authorList>
    </citation>
    <scope>NUCLEOTIDE SEQUENCE [LARGE SCALE GENOMIC DNA]</scope>
    <source>
        <strain evidence="9 10">GBMRC 2024</strain>
    </source>
</reference>
<feature type="domain" description="ABC transmembrane type-1" evidence="8">
    <location>
        <begin position="98"/>
        <end position="327"/>
    </location>
</feature>
<dbReference type="PANTHER" id="PTHR43163">
    <property type="entry name" value="DIPEPTIDE TRANSPORT SYSTEM PERMEASE PROTEIN DPPB-RELATED"/>
    <property type="match status" value="1"/>
</dbReference>